<dbReference type="CDD" id="cd02440">
    <property type="entry name" value="AdoMet_MTases"/>
    <property type="match status" value="1"/>
</dbReference>
<dbReference type="GO" id="GO:0008168">
    <property type="term" value="F:methyltransferase activity"/>
    <property type="evidence" value="ECO:0007669"/>
    <property type="project" value="UniProtKB-KW"/>
</dbReference>
<dbReference type="InterPro" id="IPR036974">
    <property type="entry name" value="PUA_sf"/>
</dbReference>
<dbReference type="InterPro" id="IPR015947">
    <property type="entry name" value="PUA-like_sf"/>
</dbReference>
<dbReference type="InterPro" id="IPR029063">
    <property type="entry name" value="SAM-dependent_MTases_sf"/>
</dbReference>
<dbReference type="RefSeq" id="WP_118989712.1">
    <property type="nucleotide sequence ID" value="NZ_CP023434.1"/>
</dbReference>
<keyword evidence="7" id="KW-1185">Reference proteome</keyword>
<dbReference type="Pfam" id="PF17785">
    <property type="entry name" value="PUA_3"/>
    <property type="match status" value="1"/>
</dbReference>
<dbReference type="SUPFAM" id="SSF88697">
    <property type="entry name" value="PUA domain-like"/>
    <property type="match status" value="1"/>
</dbReference>
<keyword evidence="2" id="KW-0808">Transferase</keyword>
<dbReference type="Gene3D" id="3.40.50.150">
    <property type="entry name" value="Vaccinia Virus protein VP39"/>
    <property type="match status" value="1"/>
</dbReference>
<organism evidence="6 7">
    <name type="scientific">Suicoccus acidiformans</name>
    <dbReference type="NCBI Taxonomy" id="2036206"/>
    <lineage>
        <taxon>Bacteria</taxon>
        <taxon>Bacillati</taxon>
        <taxon>Bacillota</taxon>
        <taxon>Bacilli</taxon>
        <taxon>Lactobacillales</taxon>
        <taxon>Aerococcaceae</taxon>
        <taxon>Suicoccus</taxon>
    </lineage>
</organism>
<evidence type="ECO:0000313" key="6">
    <source>
        <dbReference type="EMBL" id="AXY24788.1"/>
    </source>
</evidence>
<feature type="domain" description="S-adenosylmethionine-dependent methyltransferase" evidence="4">
    <location>
        <begin position="167"/>
        <end position="380"/>
    </location>
</feature>
<dbReference type="InterPro" id="IPR041532">
    <property type="entry name" value="RlmI-like_PUA"/>
</dbReference>
<dbReference type="PANTHER" id="PTHR43042:SF3">
    <property type="entry name" value="RIBOSOMAL RNA LARGE SUBUNIT METHYLTRANSFERASE YWBD-RELATED"/>
    <property type="match status" value="1"/>
</dbReference>
<dbReference type="PANTHER" id="PTHR43042">
    <property type="entry name" value="SAM-DEPENDENT METHYLTRANSFERASE"/>
    <property type="match status" value="1"/>
</dbReference>
<dbReference type="CDD" id="cd11572">
    <property type="entry name" value="RlmI_M_like"/>
    <property type="match status" value="1"/>
</dbReference>
<dbReference type="EMBL" id="CP023434">
    <property type="protein sequence ID" value="AXY24788.1"/>
    <property type="molecule type" value="Genomic_DNA"/>
</dbReference>
<accession>A0A347WI81</accession>
<dbReference type="SUPFAM" id="SSF53335">
    <property type="entry name" value="S-adenosyl-L-methionine-dependent methyltransferases"/>
    <property type="match status" value="1"/>
</dbReference>
<evidence type="ECO:0000256" key="2">
    <source>
        <dbReference type="ARBA" id="ARBA00022679"/>
    </source>
</evidence>
<reference evidence="6 7" key="1">
    <citation type="submission" date="2017-09" db="EMBL/GenBank/DDBJ databases">
        <title>Complete genome sequence of Oxytococcus suis strain ZY16052.</title>
        <authorList>
            <person name="Li F."/>
        </authorList>
    </citation>
    <scope>NUCLEOTIDE SEQUENCE [LARGE SCALE GENOMIC DNA]</scope>
    <source>
        <strain evidence="6 7">ZY16052</strain>
    </source>
</reference>
<dbReference type="AlphaFoldDB" id="A0A347WI81"/>
<dbReference type="KEGG" id="abae:CL176_01460"/>
<evidence type="ECO:0000259" key="5">
    <source>
        <dbReference type="Pfam" id="PF17785"/>
    </source>
</evidence>
<keyword evidence="3" id="KW-0949">S-adenosyl-L-methionine</keyword>
<dbReference type="GO" id="GO:0032259">
    <property type="term" value="P:methylation"/>
    <property type="evidence" value="ECO:0007669"/>
    <property type="project" value="UniProtKB-KW"/>
</dbReference>
<evidence type="ECO:0000313" key="7">
    <source>
        <dbReference type="Proteomes" id="UP000263232"/>
    </source>
</evidence>
<dbReference type="Gene3D" id="3.30.750.80">
    <property type="entry name" value="RNA methyltransferase domain (HRMD) like"/>
    <property type="match status" value="1"/>
</dbReference>
<evidence type="ECO:0008006" key="8">
    <source>
        <dbReference type="Google" id="ProtNLM"/>
    </source>
</evidence>
<dbReference type="Proteomes" id="UP000263232">
    <property type="component" value="Chromosome"/>
</dbReference>
<protein>
    <recommendedName>
        <fullName evidence="8">RlmI/RlmK family 23S rRNA methyltransferase</fullName>
    </recommendedName>
</protein>
<dbReference type="InterPro" id="IPR019614">
    <property type="entry name" value="SAM-dep_methyl-trfase"/>
</dbReference>
<gene>
    <name evidence="6" type="ORF">CL176_01460</name>
</gene>
<keyword evidence="1" id="KW-0489">Methyltransferase</keyword>
<proteinExistence type="predicted"/>
<dbReference type="Gene3D" id="2.30.130.10">
    <property type="entry name" value="PUA domain"/>
    <property type="match status" value="1"/>
</dbReference>
<name>A0A347WI81_9LACT</name>
<evidence type="ECO:0000256" key="1">
    <source>
        <dbReference type="ARBA" id="ARBA00022603"/>
    </source>
</evidence>
<evidence type="ECO:0000256" key="3">
    <source>
        <dbReference type="ARBA" id="ARBA00022691"/>
    </source>
</evidence>
<dbReference type="GO" id="GO:0003723">
    <property type="term" value="F:RNA binding"/>
    <property type="evidence" value="ECO:0007669"/>
    <property type="project" value="InterPro"/>
</dbReference>
<sequence length="396" mass="45301">MREFHLKKQATQRVKAGERLLLAEDIQETGAEDLPEGESILLWGFDKQYAGKALIARQQKGLGWLYTVEADGDWSRMFVDERVKLAYNKRAALFGSKETTAFRLINGEGDQIPGVTVDWYAGFLQINWYSQGIYAFREWIFEALQTLPIHILGIYETQRFGQLKVAEAVRHTWGEEAEKPHLIQENGVTYATYLGEDWMTGIFLDQREVRNFVKQQAKALTVLNLFSYTGAFSVAAEMGGAAKTISVDVANRSLDLTEEQFAVNHLERNQEVREIRVMDVFDYIRYAKRHGLKFDMVICDPPSFARTKQYTFSARQDYAQLAEDLFALTEVGGMTILSTNHSGYPQDAFREDLRMAAERSVAQVHLLQQFGLPEDFQTTADATSQYLKVMAYYRSH</sequence>
<dbReference type="Pfam" id="PF10672">
    <property type="entry name" value="Methyltrans_SAM"/>
    <property type="match status" value="1"/>
</dbReference>
<evidence type="ECO:0000259" key="4">
    <source>
        <dbReference type="Pfam" id="PF10672"/>
    </source>
</evidence>
<dbReference type="OrthoDB" id="9805492at2"/>
<feature type="domain" description="RlmI-like PUA" evidence="5">
    <location>
        <begin position="5"/>
        <end position="67"/>
    </location>
</feature>